<protein>
    <submittedName>
        <fullName evidence="7">Site-specific integrase</fullName>
    </submittedName>
</protein>
<dbReference type="InterPro" id="IPR013762">
    <property type="entry name" value="Integrase-like_cat_sf"/>
</dbReference>
<dbReference type="InterPro" id="IPR050090">
    <property type="entry name" value="Tyrosine_recombinase_XerCD"/>
</dbReference>
<evidence type="ECO:0000256" key="1">
    <source>
        <dbReference type="ARBA" id="ARBA00022908"/>
    </source>
</evidence>
<dbReference type="PANTHER" id="PTHR30349:SF91">
    <property type="entry name" value="INTA PROTEIN"/>
    <property type="match status" value="1"/>
</dbReference>
<dbReference type="OrthoDB" id="9805859at2"/>
<evidence type="ECO:0000256" key="4">
    <source>
        <dbReference type="PROSITE-ProRule" id="PRU01248"/>
    </source>
</evidence>
<dbReference type="PROSITE" id="PS51898">
    <property type="entry name" value="TYR_RECOMBINASE"/>
    <property type="match status" value="1"/>
</dbReference>
<dbReference type="Proteomes" id="UP000246050">
    <property type="component" value="Unassembled WGS sequence"/>
</dbReference>
<dbReference type="InterPro" id="IPR044068">
    <property type="entry name" value="CB"/>
</dbReference>
<sequence>MPARARANGEGSIFPYRNGFAAYVWVTKPDGKRTRKYVYGKTREAVYDKWIKLHQQAKQGPVATSVPTVGSFLTRWLAEIIEPNRAPLTYATYETIVRRYITPGLGAKRLDRLQSRDVQTWINQVARTCQCCAQGKDAARPKDRRRCCSVGRCCRAVPSTRTVSDIRAALRAALSHAQAEDLIAKNPAASVTLATVRRHRGKSWSSDEARKFLESARHAEDPLYAAYALVLLTGLRKGEALGLTWEDVDLDAGELTIGRQLQRVRGQLLHRDTKTQASDATLPLPDICATALGIRKAQRDDARAAAGNAWHETDLVFTTRYGTPIEPRNFQRSWQARCERAKVKPITVHDARRTCATLLADLDVHPRVVMQILRHARFSVTMEIYTQVSSKATRDALKRLGDSLGR</sequence>
<name>A0A317DJM8_9ACTN</name>
<organism evidence="7 8">
    <name type="scientific">Micromonospora sicca</name>
    <dbReference type="NCBI Taxonomy" id="2202420"/>
    <lineage>
        <taxon>Bacteria</taxon>
        <taxon>Bacillati</taxon>
        <taxon>Actinomycetota</taxon>
        <taxon>Actinomycetes</taxon>
        <taxon>Micromonosporales</taxon>
        <taxon>Micromonosporaceae</taxon>
        <taxon>Micromonospora</taxon>
    </lineage>
</organism>
<evidence type="ECO:0000313" key="8">
    <source>
        <dbReference type="Proteomes" id="UP000246050"/>
    </source>
</evidence>
<comment type="caution">
    <text evidence="7">The sequence shown here is derived from an EMBL/GenBank/DDBJ whole genome shotgun (WGS) entry which is preliminary data.</text>
</comment>
<dbReference type="PANTHER" id="PTHR30349">
    <property type="entry name" value="PHAGE INTEGRASE-RELATED"/>
    <property type="match status" value="1"/>
</dbReference>
<dbReference type="RefSeq" id="WP_109802286.1">
    <property type="nucleotide sequence ID" value="NZ_QGKS01000226.1"/>
</dbReference>
<dbReference type="GO" id="GO:0015074">
    <property type="term" value="P:DNA integration"/>
    <property type="evidence" value="ECO:0007669"/>
    <property type="project" value="UniProtKB-KW"/>
</dbReference>
<dbReference type="GO" id="GO:0003677">
    <property type="term" value="F:DNA binding"/>
    <property type="evidence" value="ECO:0007669"/>
    <property type="project" value="UniProtKB-UniRule"/>
</dbReference>
<dbReference type="Pfam" id="PF00589">
    <property type="entry name" value="Phage_integrase"/>
    <property type="match status" value="1"/>
</dbReference>
<dbReference type="PROSITE" id="PS51900">
    <property type="entry name" value="CB"/>
    <property type="match status" value="1"/>
</dbReference>
<dbReference type="InterPro" id="IPR010998">
    <property type="entry name" value="Integrase_recombinase_N"/>
</dbReference>
<dbReference type="SUPFAM" id="SSF56349">
    <property type="entry name" value="DNA breaking-rejoining enzymes"/>
    <property type="match status" value="1"/>
</dbReference>
<dbReference type="InterPro" id="IPR004107">
    <property type="entry name" value="Integrase_SAM-like_N"/>
</dbReference>
<reference evidence="7 8" key="1">
    <citation type="submission" date="2018-05" db="EMBL/GenBank/DDBJ databases">
        <title>Micromonosporas from Atacama Desert.</title>
        <authorList>
            <person name="Carro L."/>
            <person name="Golinska P."/>
            <person name="Klenk H.-P."/>
            <person name="Goodfellow M."/>
        </authorList>
    </citation>
    <scope>NUCLEOTIDE SEQUENCE [LARGE SCALE GENOMIC DNA]</scope>
    <source>
        <strain evidence="7 8">4G51</strain>
    </source>
</reference>
<gene>
    <name evidence="7" type="ORF">DKT69_15645</name>
</gene>
<dbReference type="Gene3D" id="1.10.150.130">
    <property type="match status" value="1"/>
</dbReference>
<evidence type="ECO:0000256" key="3">
    <source>
        <dbReference type="ARBA" id="ARBA00023172"/>
    </source>
</evidence>
<dbReference type="Gene3D" id="1.10.443.10">
    <property type="entry name" value="Intergrase catalytic core"/>
    <property type="match status" value="1"/>
</dbReference>
<keyword evidence="3" id="KW-0233">DNA recombination</keyword>
<evidence type="ECO:0000259" key="5">
    <source>
        <dbReference type="PROSITE" id="PS51898"/>
    </source>
</evidence>
<keyword evidence="2 4" id="KW-0238">DNA-binding</keyword>
<evidence type="ECO:0000259" key="6">
    <source>
        <dbReference type="PROSITE" id="PS51900"/>
    </source>
</evidence>
<evidence type="ECO:0000313" key="7">
    <source>
        <dbReference type="EMBL" id="PWR14564.1"/>
    </source>
</evidence>
<feature type="domain" description="Core-binding (CB)" evidence="6">
    <location>
        <begin position="67"/>
        <end position="178"/>
    </location>
</feature>
<dbReference type="AlphaFoldDB" id="A0A317DJM8"/>
<keyword evidence="1" id="KW-0229">DNA integration</keyword>
<feature type="domain" description="Tyr recombinase" evidence="5">
    <location>
        <begin position="199"/>
        <end position="398"/>
    </location>
</feature>
<dbReference type="CDD" id="cd01189">
    <property type="entry name" value="INT_ICEBs1_C_like"/>
    <property type="match status" value="1"/>
</dbReference>
<accession>A0A317DJM8</accession>
<dbReference type="Pfam" id="PF14659">
    <property type="entry name" value="Phage_int_SAM_3"/>
    <property type="match status" value="1"/>
</dbReference>
<evidence type="ECO:0000256" key="2">
    <source>
        <dbReference type="ARBA" id="ARBA00023125"/>
    </source>
</evidence>
<proteinExistence type="predicted"/>
<dbReference type="GO" id="GO:0006310">
    <property type="term" value="P:DNA recombination"/>
    <property type="evidence" value="ECO:0007669"/>
    <property type="project" value="UniProtKB-KW"/>
</dbReference>
<dbReference type="EMBL" id="QGKS01000226">
    <property type="protein sequence ID" value="PWR14564.1"/>
    <property type="molecule type" value="Genomic_DNA"/>
</dbReference>
<dbReference type="InterPro" id="IPR002104">
    <property type="entry name" value="Integrase_catalytic"/>
</dbReference>
<dbReference type="InterPro" id="IPR011010">
    <property type="entry name" value="DNA_brk_join_enz"/>
</dbReference>